<dbReference type="SMART" id="SM00271">
    <property type="entry name" value="DnaJ"/>
    <property type="match status" value="1"/>
</dbReference>
<evidence type="ECO:0000256" key="7">
    <source>
        <dbReference type="SAM" id="MobiDB-lite"/>
    </source>
</evidence>
<dbReference type="AlphaFoldDB" id="G7YS18"/>
<dbReference type="InterPro" id="IPR007848">
    <property type="entry name" value="Small_mtfrase_dom"/>
</dbReference>
<dbReference type="Pfam" id="PF05175">
    <property type="entry name" value="MTS"/>
    <property type="match status" value="1"/>
</dbReference>
<keyword evidence="4 6" id="KW-0862">Zinc</keyword>
<dbReference type="CDD" id="cd10747">
    <property type="entry name" value="DnaJ_C"/>
    <property type="match status" value="1"/>
</dbReference>
<accession>G7YS18</accession>
<dbReference type="InterPro" id="IPR001305">
    <property type="entry name" value="HSP_DnaJ_Cys-rich_dom"/>
</dbReference>
<dbReference type="SUPFAM" id="SSF49493">
    <property type="entry name" value="HSP40/DnaJ peptide-binding domain"/>
    <property type="match status" value="1"/>
</dbReference>
<keyword evidence="5" id="KW-0143">Chaperone</keyword>
<dbReference type="GO" id="GO:0005739">
    <property type="term" value="C:mitochondrion"/>
    <property type="evidence" value="ECO:0007669"/>
    <property type="project" value="TreeGrafter"/>
</dbReference>
<dbReference type="InterPro" id="IPR018253">
    <property type="entry name" value="DnaJ_domain_CS"/>
</dbReference>
<dbReference type="Proteomes" id="UP000008909">
    <property type="component" value="Unassembled WGS sequence"/>
</dbReference>
<sequence length="765" mass="84691">GGVLWVSRFSGNFLERIHSSISYELQSFRGLHSTFAKKKDYYKILGVDRSASQADIKKAYYQLAKKYHPDVNKDDKDAAQKFQEVSEAYEILGDENKRKQYNSFGAASSGTGAQGRPQYSGFEYHSQIDPEELFRRIFRDSEFAFKEWTTGDRSFAETIFGFSPTKEIPVNLTFEQAARGANKEIAVNMPIACPRCGGSRAEPGTGTSTCPNCNGTGTEQLNTGPFLLRSICRRCQGSGSIVRHPCVECEGKGKVIARQRVNISIPAGVEDGQVLRVSVSAPRGESQEIFVQIRVERSRQFRREGADIHSDIVISLAQAALGGKMRVPGIYETMLVSIPPGSASNDRIRLPGKGISRVNGYGYGDHYLHIKIQSPKRLTELQRALLLAYAETEQDVSGTVEGVTSTESGLDKLRKALLGDAHNSSSRRESTPDDSSDHSVHSQYDAPTDQGDSLLNRIVDGDRRAIDTTPGFLLSRIRASLYTNSDPEPSKSEPQHEIPVRKTRVSDKRRIDWYLFIITIDSSTPVLHNVGTWMLQLTFNCCSSECRVEDKTDILFSMQTVDGALQGMSVADLGCGPGVFSIGACLLGASYVLAVDIDTDALNDLSENLDAHDLKHDCIDIMLADVTRLSREDGRKLVDTVILNPPFGTHASNTGIDMKFLNAALSMAQSHVYSLHKSTTRSVSVFAILVSDNTTRYGRLRMEIHRMLRFSASPRTFASSRIRVREQEFTDSDIFIVLEDSRVNGHPVGVYVVFFTCLLQLSPRS</sequence>
<evidence type="ECO:0000313" key="10">
    <source>
        <dbReference type="EMBL" id="GAA55748.1"/>
    </source>
</evidence>
<dbReference type="InterPro" id="IPR001623">
    <property type="entry name" value="DnaJ_domain"/>
</dbReference>
<dbReference type="EMBL" id="DF144075">
    <property type="protein sequence ID" value="GAA55748.1"/>
    <property type="molecule type" value="Genomic_DNA"/>
</dbReference>
<dbReference type="CDD" id="cd02440">
    <property type="entry name" value="AdoMet_MTases"/>
    <property type="match status" value="1"/>
</dbReference>
<name>G7YS18_CLOSI</name>
<reference key="2">
    <citation type="submission" date="2011-10" db="EMBL/GenBank/DDBJ databases">
        <title>The genome and transcriptome sequence of Clonorchis sinensis provide insights into the carcinogenic liver fluke.</title>
        <authorList>
            <person name="Wang X."/>
            <person name="Huang Y."/>
            <person name="Chen W."/>
            <person name="Liu H."/>
            <person name="Guo L."/>
            <person name="Chen Y."/>
            <person name="Luo F."/>
            <person name="Zhou W."/>
            <person name="Sun J."/>
            <person name="Mao Q."/>
            <person name="Liang P."/>
            <person name="Zhou C."/>
            <person name="Tian Y."/>
            <person name="Men J."/>
            <person name="Lv X."/>
            <person name="Huang L."/>
            <person name="Zhou J."/>
            <person name="Hu Y."/>
            <person name="Li R."/>
            <person name="Zhang F."/>
            <person name="Lei H."/>
            <person name="Li X."/>
            <person name="Hu X."/>
            <person name="Liang C."/>
            <person name="Xu J."/>
            <person name="Wu Z."/>
            <person name="Yu X."/>
        </authorList>
    </citation>
    <scope>NUCLEOTIDE SEQUENCE</scope>
    <source>
        <strain>Henan</strain>
    </source>
</reference>
<dbReference type="SUPFAM" id="SSF46565">
    <property type="entry name" value="Chaperone J-domain"/>
    <property type="match status" value="1"/>
</dbReference>
<feature type="non-terminal residue" evidence="10">
    <location>
        <position position="1"/>
    </location>
</feature>
<dbReference type="GO" id="GO:0031072">
    <property type="term" value="F:heat shock protein binding"/>
    <property type="evidence" value="ECO:0007669"/>
    <property type="project" value="InterPro"/>
</dbReference>
<dbReference type="CDD" id="cd10719">
    <property type="entry name" value="DnaJ_zf"/>
    <property type="match status" value="1"/>
</dbReference>
<dbReference type="SUPFAM" id="SSF57938">
    <property type="entry name" value="DnaJ/Hsp40 cysteine-rich domain"/>
    <property type="match status" value="1"/>
</dbReference>
<organism evidence="10 11">
    <name type="scientific">Clonorchis sinensis</name>
    <name type="common">Chinese liver fluke</name>
    <dbReference type="NCBI Taxonomy" id="79923"/>
    <lineage>
        <taxon>Eukaryota</taxon>
        <taxon>Metazoa</taxon>
        <taxon>Spiralia</taxon>
        <taxon>Lophotrochozoa</taxon>
        <taxon>Platyhelminthes</taxon>
        <taxon>Trematoda</taxon>
        <taxon>Digenea</taxon>
        <taxon>Opisthorchiida</taxon>
        <taxon>Opisthorchiata</taxon>
        <taxon>Opisthorchiidae</taxon>
        <taxon>Clonorchis</taxon>
    </lineage>
</organism>
<dbReference type="GO" id="GO:0009408">
    <property type="term" value="P:response to heat"/>
    <property type="evidence" value="ECO:0007669"/>
    <property type="project" value="InterPro"/>
</dbReference>
<evidence type="ECO:0000256" key="2">
    <source>
        <dbReference type="ARBA" id="ARBA00022737"/>
    </source>
</evidence>
<dbReference type="FunFam" id="2.60.260.20:FF:000005">
    <property type="entry name" value="Chaperone protein dnaJ 1, mitochondrial"/>
    <property type="match status" value="1"/>
</dbReference>
<dbReference type="InterPro" id="IPR051938">
    <property type="entry name" value="Apopto_cytoskel_mod"/>
</dbReference>
<evidence type="ECO:0000313" key="11">
    <source>
        <dbReference type="Proteomes" id="UP000008909"/>
    </source>
</evidence>
<keyword evidence="2" id="KW-0677">Repeat</keyword>
<evidence type="ECO:0000259" key="8">
    <source>
        <dbReference type="PROSITE" id="PS50076"/>
    </source>
</evidence>
<dbReference type="Gene3D" id="2.60.260.20">
    <property type="entry name" value="Urease metallochaperone UreE, N-terminal domain"/>
    <property type="match status" value="2"/>
</dbReference>
<dbReference type="GO" id="GO:0006457">
    <property type="term" value="P:protein folding"/>
    <property type="evidence" value="ECO:0007669"/>
    <property type="project" value="InterPro"/>
</dbReference>
<feature type="region of interest" description="Disordered" evidence="7">
    <location>
        <begin position="419"/>
        <end position="454"/>
    </location>
</feature>
<dbReference type="PRINTS" id="PR00625">
    <property type="entry name" value="JDOMAIN"/>
</dbReference>
<gene>
    <name evidence="10" type="ORF">CLF_108926</name>
</gene>
<dbReference type="FunFam" id="2.10.230.10:FF:000002">
    <property type="entry name" value="Molecular chaperone DnaJ"/>
    <property type="match status" value="1"/>
</dbReference>
<dbReference type="CDD" id="cd06257">
    <property type="entry name" value="DnaJ"/>
    <property type="match status" value="1"/>
</dbReference>
<proteinExistence type="inferred from homology"/>
<evidence type="ECO:0000256" key="5">
    <source>
        <dbReference type="ARBA" id="ARBA00023186"/>
    </source>
</evidence>
<dbReference type="InterPro" id="IPR029063">
    <property type="entry name" value="SAM-dependent_MTases_sf"/>
</dbReference>
<feature type="region of interest" description="Disordered" evidence="7">
    <location>
        <begin position="483"/>
        <end position="502"/>
    </location>
</feature>
<dbReference type="GO" id="GO:0043066">
    <property type="term" value="P:negative regulation of apoptotic process"/>
    <property type="evidence" value="ECO:0007669"/>
    <property type="project" value="TreeGrafter"/>
</dbReference>
<dbReference type="SUPFAM" id="SSF53335">
    <property type="entry name" value="S-adenosyl-L-methionine-dependent methyltransferases"/>
    <property type="match status" value="1"/>
</dbReference>
<dbReference type="PROSITE" id="PS00636">
    <property type="entry name" value="DNAJ_1"/>
    <property type="match status" value="1"/>
</dbReference>
<feature type="compositionally biased region" description="Basic and acidic residues" evidence="7">
    <location>
        <begin position="426"/>
        <end position="440"/>
    </location>
</feature>
<feature type="compositionally biased region" description="Basic and acidic residues" evidence="7">
    <location>
        <begin position="488"/>
        <end position="502"/>
    </location>
</feature>
<feature type="domain" description="J" evidence="8">
    <location>
        <begin position="40"/>
        <end position="105"/>
    </location>
</feature>
<evidence type="ECO:0000259" key="9">
    <source>
        <dbReference type="PROSITE" id="PS51188"/>
    </source>
</evidence>
<evidence type="ECO:0000256" key="1">
    <source>
        <dbReference type="ARBA" id="ARBA00022723"/>
    </source>
</evidence>
<dbReference type="GO" id="GO:0008270">
    <property type="term" value="F:zinc ion binding"/>
    <property type="evidence" value="ECO:0007669"/>
    <property type="project" value="UniProtKB-KW"/>
</dbReference>
<feature type="zinc finger region" description="CR-type" evidence="6">
    <location>
        <begin position="180"/>
        <end position="258"/>
    </location>
</feature>
<dbReference type="InterPro" id="IPR036410">
    <property type="entry name" value="HSP_DnaJ_Cys-rich_dom_sf"/>
</dbReference>
<dbReference type="HAMAP" id="MF_01152">
    <property type="entry name" value="DnaJ"/>
    <property type="match status" value="1"/>
</dbReference>
<dbReference type="Pfam" id="PF01556">
    <property type="entry name" value="DnaJ_C"/>
    <property type="match status" value="1"/>
</dbReference>
<dbReference type="Gene3D" id="3.40.50.150">
    <property type="entry name" value="Vaccinia Virus protein VP39"/>
    <property type="match status" value="1"/>
</dbReference>
<dbReference type="Pfam" id="PF00226">
    <property type="entry name" value="DnaJ"/>
    <property type="match status" value="1"/>
</dbReference>
<dbReference type="PROSITE" id="PS51188">
    <property type="entry name" value="ZF_CR"/>
    <property type="match status" value="1"/>
</dbReference>
<dbReference type="GO" id="GO:0051082">
    <property type="term" value="F:unfolded protein binding"/>
    <property type="evidence" value="ECO:0007669"/>
    <property type="project" value="InterPro"/>
</dbReference>
<keyword evidence="3 6" id="KW-0863">Zinc-finger</keyword>
<dbReference type="GO" id="GO:0005524">
    <property type="term" value="F:ATP binding"/>
    <property type="evidence" value="ECO:0007669"/>
    <property type="project" value="InterPro"/>
</dbReference>
<dbReference type="InterPro" id="IPR002939">
    <property type="entry name" value="DnaJ_C"/>
</dbReference>
<evidence type="ECO:0000256" key="4">
    <source>
        <dbReference type="ARBA" id="ARBA00022833"/>
    </source>
</evidence>
<keyword evidence="1 6" id="KW-0479">Metal-binding</keyword>
<keyword evidence="11" id="KW-1185">Reference proteome</keyword>
<dbReference type="Pfam" id="PF00684">
    <property type="entry name" value="DnaJ_CXXCXGXG"/>
    <property type="match status" value="1"/>
</dbReference>
<protein>
    <submittedName>
        <fullName evidence="10">DnaJ homolog subfamily A member 3</fullName>
    </submittedName>
</protein>
<dbReference type="GO" id="GO:0008168">
    <property type="term" value="F:methyltransferase activity"/>
    <property type="evidence" value="ECO:0007669"/>
    <property type="project" value="InterPro"/>
</dbReference>
<dbReference type="Gene3D" id="1.10.287.110">
    <property type="entry name" value="DnaJ domain"/>
    <property type="match status" value="1"/>
</dbReference>
<dbReference type="InterPro" id="IPR008971">
    <property type="entry name" value="HSP40/DnaJ_pept-bd"/>
</dbReference>
<dbReference type="InterPro" id="IPR012724">
    <property type="entry name" value="DnaJ"/>
</dbReference>
<dbReference type="GO" id="GO:0007005">
    <property type="term" value="P:mitochondrion organization"/>
    <property type="evidence" value="ECO:0007669"/>
    <property type="project" value="TreeGrafter"/>
</dbReference>
<reference evidence="10" key="1">
    <citation type="journal article" date="2011" name="Genome Biol.">
        <title>The draft genome of the carcinogenic human liver fluke Clonorchis sinensis.</title>
        <authorList>
            <person name="Wang X."/>
            <person name="Chen W."/>
            <person name="Huang Y."/>
            <person name="Sun J."/>
            <person name="Men J."/>
            <person name="Liu H."/>
            <person name="Luo F."/>
            <person name="Guo L."/>
            <person name="Lv X."/>
            <person name="Deng C."/>
            <person name="Zhou C."/>
            <person name="Fan Y."/>
            <person name="Li X."/>
            <person name="Huang L."/>
            <person name="Hu Y."/>
            <person name="Liang C."/>
            <person name="Hu X."/>
            <person name="Xu J."/>
            <person name="Yu X."/>
        </authorList>
    </citation>
    <scope>NUCLEOTIDE SEQUENCE [LARGE SCALE GENOMIC DNA]</scope>
    <source>
        <strain evidence="10">Henan</strain>
    </source>
</reference>
<evidence type="ECO:0000256" key="6">
    <source>
        <dbReference type="PROSITE-ProRule" id="PRU00546"/>
    </source>
</evidence>
<dbReference type="PROSITE" id="PS50076">
    <property type="entry name" value="DNAJ_2"/>
    <property type="match status" value="1"/>
</dbReference>
<dbReference type="InterPro" id="IPR036869">
    <property type="entry name" value="J_dom_sf"/>
</dbReference>
<dbReference type="PANTHER" id="PTHR44145">
    <property type="entry name" value="DNAJ HOMOLOG SUBFAMILY A MEMBER 3, MITOCHONDRIAL"/>
    <property type="match status" value="1"/>
</dbReference>
<feature type="domain" description="CR-type" evidence="9">
    <location>
        <begin position="180"/>
        <end position="258"/>
    </location>
</feature>
<dbReference type="Gene3D" id="2.10.230.10">
    <property type="entry name" value="Heat shock protein DnaJ, cysteine-rich domain"/>
    <property type="match status" value="1"/>
</dbReference>
<dbReference type="PANTHER" id="PTHR44145:SF3">
    <property type="entry name" value="DNAJ HOMOLOG SUBFAMILY A MEMBER 3, MITOCHONDRIAL"/>
    <property type="match status" value="1"/>
</dbReference>
<evidence type="ECO:0000256" key="3">
    <source>
        <dbReference type="ARBA" id="ARBA00022771"/>
    </source>
</evidence>